<comment type="similarity">
    <text evidence="1 2">Belongs to the peptidase M16 family.</text>
</comment>
<dbReference type="InterPro" id="IPR007863">
    <property type="entry name" value="Peptidase_M16_C"/>
</dbReference>
<gene>
    <name evidence="5" type="ORF">FM125_03400</name>
</gene>
<evidence type="ECO:0000256" key="1">
    <source>
        <dbReference type="ARBA" id="ARBA00007261"/>
    </source>
</evidence>
<dbReference type="SUPFAM" id="SSF63411">
    <property type="entry name" value="LuxS/MPP-like metallohydrolase"/>
    <property type="match status" value="2"/>
</dbReference>
<feature type="domain" description="Peptidase M16 C-terminal" evidence="4">
    <location>
        <begin position="190"/>
        <end position="371"/>
    </location>
</feature>
<evidence type="ECO:0000259" key="4">
    <source>
        <dbReference type="Pfam" id="PF05193"/>
    </source>
</evidence>
<accession>A0A1R4IMG6</accession>
<evidence type="ECO:0000313" key="6">
    <source>
        <dbReference type="Proteomes" id="UP000196230"/>
    </source>
</evidence>
<dbReference type="PANTHER" id="PTHR11851">
    <property type="entry name" value="METALLOPROTEASE"/>
    <property type="match status" value="1"/>
</dbReference>
<sequence length="442" mass="47451">MERVTSIQQIPLDYTGTLADDGAGEIRRSVLPGGVRVLTEAMPNQRSVTIGYWVAVGSRDESPQGFGSTHFLEHLLFKGTPTRSAMDIAAAFDRVGGESNAGTAKESTVYHARVLDEDLPMAIEVLTDMLASSVIDPAEMETERGVILEELAMDADDPVDYAHERLAEVLLGAHPLARPIGGTPDTIRGVTRDHVWDHYAHWYRPDEIVVTAAGGLEHDEVCRLVLEALSRSGWDLPEGASPAPRRAVDTTAGAAASIAPGMHRFAKQVEQANVLVGGRSLSTTDEDRFALGVMNAILGGGMSSRLFQQIRERRGLAYSTYSFSAGYSDLGYYGLYAGCQPSRVSEVADLMVAELERMATEHVTAEELDRAHGQICGGTVLGMESTGARMSRLGRSELVLGEFVDLTGSLDRVRAVGAEDVRAVAARLVEGERASVVVGPEA</sequence>
<reference evidence="5 6" key="1">
    <citation type="submission" date="2017-02" db="EMBL/GenBank/DDBJ databases">
        <authorList>
            <person name="Peterson S.W."/>
        </authorList>
    </citation>
    <scope>NUCLEOTIDE SEQUENCE [LARGE SCALE GENOMIC DNA]</scope>
    <source>
        <strain evidence="5 6">2B3F</strain>
    </source>
</reference>
<dbReference type="InterPro" id="IPR001431">
    <property type="entry name" value="Pept_M16_Zn_BS"/>
</dbReference>
<dbReference type="GO" id="GO:0004222">
    <property type="term" value="F:metalloendopeptidase activity"/>
    <property type="evidence" value="ECO:0007669"/>
    <property type="project" value="InterPro"/>
</dbReference>
<organism evidence="5 6">
    <name type="scientific">Micrococcus lylae</name>
    <dbReference type="NCBI Taxonomy" id="1273"/>
    <lineage>
        <taxon>Bacteria</taxon>
        <taxon>Bacillati</taxon>
        <taxon>Actinomycetota</taxon>
        <taxon>Actinomycetes</taxon>
        <taxon>Micrococcales</taxon>
        <taxon>Micrococcaceae</taxon>
        <taxon>Micrococcus</taxon>
    </lineage>
</organism>
<dbReference type="InterPro" id="IPR050361">
    <property type="entry name" value="MPP/UQCRC_Complex"/>
</dbReference>
<dbReference type="Pfam" id="PF05193">
    <property type="entry name" value="Peptidase_M16_C"/>
    <property type="match status" value="1"/>
</dbReference>
<evidence type="ECO:0000259" key="3">
    <source>
        <dbReference type="Pfam" id="PF00675"/>
    </source>
</evidence>
<dbReference type="AlphaFoldDB" id="A0A1R4IMG6"/>
<dbReference type="InterPro" id="IPR011249">
    <property type="entry name" value="Metalloenz_LuxS/M16"/>
</dbReference>
<dbReference type="InterPro" id="IPR011765">
    <property type="entry name" value="Pept_M16_N"/>
</dbReference>
<evidence type="ECO:0000313" key="5">
    <source>
        <dbReference type="EMBL" id="SJN21037.1"/>
    </source>
</evidence>
<dbReference type="Gene3D" id="3.30.830.10">
    <property type="entry name" value="Metalloenzyme, LuxS/M16 peptidase-like"/>
    <property type="match status" value="2"/>
</dbReference>
<dbReference type="GO" id="GO:0006508">
    <property type="term" value="P:proteolysis"/>
    <property type="evidence" value="ECO:0007669"/>
    <property type="project" value="InterPro"/>
</dbReference>
<name>A0A1R4IMG6_9MICC</name>
<dbReference type="EMBL" id="FUKP01000020">
    <property type="protein sequence ID" value="SJN21037.1"/>
    <property type="molecule type" value="Genomic_DNA"/>
</dbReference>
<evidence type="ECO:0000256" key="2">
    <source>
        <dbReference type="RuleBase" id="RU004447"/>
    </source>
</evidence>
<feature type="domain" description="Peptidase M16 N-terminal" evidence="3">
    <location>
        <begin position="36"/>
        <end position="183"/>
    </location>
</feature>
<dbReference type="PANTHER" id="PTHR11851:SF49">
    <property type="entry name" value="MITOCHONDRIAL-PROCESSING PEPTIDASE SUBUNIT ALPHA"/>
    <property type="match status" value="1"/>
</dbReference>
<proteinExistence type="inferred from homology"/>
<protein>
    <submittedName>
        <fullName evidence="5">Peptidase, M16 family</fullName>
    </submittedName>
</protein>
<dbReference type="Proteomes" id="UP000196230">
    <property type="component" value="Unassembled WGS sequence"/>
</dbReference>
<dbReference type="GO" id="GO:0046872">
    <property type="term" value="F:metal ion binding"/>
    <property type="evidence" value="ECO:0007669"/>
    <property type="project" value="InterPro"/>
</dbReference>
<dbReference type="Pfam" id="PF00675">
    <property type="entry name" value="Peptidase_M16"/>
    <property type="match status" value="1"/>
</dbReference>
<dbReference type="PROSITE" id="PS00143">
    <property type="entry name" value="INSULINASE"/>
    <property type="match status" value="1"/>
</dbReference>